<dbReference type="PROSITE" id="PS51290">
    <property type="entry name" value="CRIC"/>
    <property type="match status" value="1"/>
</dbReference>
<dbReference type="STRING" id="29139.ENSVURP00010008670"/>
<organism evidence="2 3">
    <name type="scientific">Vombatus ursinus</name>
    <name type="common">Common wombat</name>
    <dbReference type="NCBI Taxonomy" id="29139"/>
    <lineage>
        <taxon>Eukaryota</taxon>
        <taxon>Metazoa</taxon>
        <taxon>Chordata</taxon>
        <taxon>Craniata</taxon>
        <taxon>Vertebrata</taxon>
        <taxon>Euteleostomi</taxon>
        <taxon>Mammalia</taxon>
        <taxon>Metatheria</taxon>
        <taxon>Diprotodontia</taxon>
        <taxon>Vombatidae</taxon>
        <taxon>Vombatus</taxon>
    </lineage>
</organism>
<keyword evidence="3" id="KW-1185">Reference proteome</keyword>
<dbReference type="AlphaFoldDB" id="A0A4X2KHA8"/>
<reference evidence="2" key="3">
    <citation type="submission" date="2025-09" db="UniProtKB">
        <authorList>
            <consortium name="Ensembl"/>
        </authorList>
    </citation>
    <scope>IDENTIFICATION</scope>
</reference>
<evidence type="ECO:0000313" key="3">
    <source>
        <dbReference type="Proteomes" id="UP000314987"/>
    </source>
</evidence>
<name>A0A4X2KHA8_VOMUR</name>
<dbReference type="PANTHER" id="PTHR12844:SF10">
    <property type="entry name" value="CONNECTOR ENHANCER OF KINASE SUPPRESSOR OF RAS 1"/>
    <property type="match status" value="1"/>
</dbReference>
<dbReference type="PANTHER" id="PTHR12844">
    <property type="entry name" value="CONNECTOR ENCHANCER OF KINASE SUPPRESSOR OF RAS"/>
    <property type="match status" value="1"/>
</dbReference>
<feature type="domain" description="CRIC" evidence="1">
    <location>
        <begin position="61"/>
        <end position="147"/>
    </location>
</feature>
<dbReference type="GeneTree" id="ENSGT00940000159599"/>
<evidence type="ECO:0000313" key="2">
    <source>
        <dbReference type="Ensembl" id="ENSVURP00010008670.1"/>
    </source>
</evidence>
<protein>
    <recommendedName>
        <fullName evidence="1">CRIC domain-containing protein</fullName>
    </recommendedName>
</protein>
<sequence>TQVFLTCLLSTGPSNCPQLHRPRPPLLNPLFPLGGPGTGEHGSDPLCSSHWPQSSGLETENLRKLTEQLQTLTHKLCSLVPGCLGASGEPAPELLTGAIELVQAAWALLCWLNRYLFSQINDFSACQEIGDLCRELAQVLQKVSDPPPLPQA</sequence>
<dbReference type="Pfam" id="PF10534">
    <property type="entry name" value="CRIC_ras_sig"/>
    <property type="match status" value="1"/>
</dbReference>
<proteinExistence type="predicted"/>
<evidence type="ECO:0000259" key="1">
    <source>
        <dbReference type="PROSITE" id="PS51290"/>
    </source>
</evidence>
<dbReference type="Ensembl" id="ENSVURT00010009845.1">
    <property type="protein sequence ID" value="ENSVURP00010008670.1"/>
    <property type="gene ID" value="ENSVURG00010006726.1"/>
</dbReference>
<accession>A0A4X2KHA8</accession>
<dbReference type="InterPro" id="IPR051566">
    <property type="entry name" value="CNKSR"/>
</dbReference>
<reference evidence="2" key="2">
    <citation type="submission" date="2025-08" db="UniProtKB">
        <authorList>
            <consortium name="Ensembl"/>
        </authorList>
    </citation>
    <scope>IDENTIFICATION</scope>
</reference>
<reference evidence="3" key="1">
    <citation type="submission" date="2018-12" db="EMBL/GenBank/DDBJ databases">
        <authorList>
            <person name="Yazar S."/>
        </authorList>
    </citation>
    <scope>NUCLEOTIDE SEQUENCE [LARGE SCALE GENOMIC DNA]</scope>
</reference>
<dbReference type="Proteomes" id="UP000314987">
    <property type="component" value="Unassembled WGS sequence"/>
</dbReference>
<dbReference type="InterPro" id="IPR017874">
    <property type="entry name" value="CRIC_domain"/>
</dbReference>